<dbReference type="Proteomes" id="UP001148299">
    <property type="component" value="Unassembled WGS sequence"/>
</dbReference>
<accession>A0A9W9RX51</accession>
<evidence type="ECO:0000313" key="1">
    <source>
        <dbReference type="EMBL" id="KAJ5367275.1"/>
    </source>
</evidence>
<dbReference type="EMBL" id="JAPZBR010000001">
    <property type="protein sequence ID" value="KAJ5367275.1"/>
    <property type="molecule type" value="Genomic_DNA"/>
</dbReference>
<reference evidence="1" key="1">
    <citation type="submission" date="2022-12" db="EMBL/GenBank/DDBJ databases">
        <authorList>
            <person name="Petersen C."/>
        </authorList>
    </citation>
    <scope>NUCLEOTIDE SEQUENCE</scope>
    <source>
        <strain evidence="1">IBT 35675</strain>
    </source>
</reference>
<name>A0A9W9RX51_PENBR</name>
<keyword evidence="2" id="KW-1185">Reference proteome</keyword>
<comment type="caution">
    <text evidence="1">The sequence shown here is derived from an EMBL/GenBank/DDBJ whole genome shotgun (WGS) entry which is preliminary data.</text>
</comment>
<dbReference type="AlphaFoldDB" id="A0A9W9RX51"/>
<proteinExistence type="predicted"/>
<protein>
    <submittedName>
        <fullName evidence="1">Uncharacterized protein</fullName>
    </submittedName>
</protein>
<evidence type="ECO:0000313" key="2">
    <source>
        <dbReference type="Proteomes" id="UP001148299"/>
    </source>
</evidence>
<organism evidence="1 2">
    <name type="scientific">Penicillium brevicompactum</name>
    <dbReference type="NCBI Taxonomy" id="5074"/>
    <lineage>
        <taxon>Eukaryota</taxon>
        <taxon>Fungi</taxon>
        <taxon>Dikarya</taxon>
        <taxon>Ascomycota</taxon>
        <taxon>Pezizomycotina</taxon>
        <taxon>Eurotiomycetes</taxon>
        <taxon>Eurotiomycetidae</taxon>
        <taxon>Eurotiales</taxon>
        <taxon>Aspergillaceae</taxon>
        <taxon>Penicillium</taxon>
    </lineage>
</organism>
<reference evidence="1" key="2">
    <citation type="journal article" date="2023" name="IMA Fungus">
        <title>Comparative genomic study of the Penicillium genus elucidates a diverse pangenome and 15 lateral gene transfer events.</title>
        <authorList>
            <person name="Petersen C."/>
            <person name="Sorensen T."/>
            <person name="Nielsen M.R."/>
            <person name="Sondergaard T.E."/>
            <person name="Sorensen J.L."/>
            <person name="Fitzpatrick D.A."/>
            <person name="Frisvad J.C."/>
            <person name="Nielsen K.L."/>
        </authorList>
    </citation>
    <scope>NUCLEOTIDE SEQUENCE</scope>
    <source>
        <strain evidence="1">IBT 35675</strain>
    </source>
</reference>
<gene>
    <name evidence="1" type="ORF">N7541_001216</name>
</gene>
<sequence>MLKKQRTFSTDDSLFPYPNLPAACVTGEEDPPLPPVLSRVFRNHILVSRTDSLEWGDAATAARRACIEPEVTEGNRELFRIHHPSLSSLNNVHLFEEEPNHNLIWLVDVEGNDHDIGTHAGGIGIHIIPSSYPPKPVQPWTKWQPEPLSVTLNPRKFLARNHLHRLREMLPTSLGVRMFVSGYLVILFKNRADIEDSLQHDGVLESFGNLRICYDILDKISTKNDISHNLSLVTNPKRLPEMEVPDRTPCIVRWGSYEALSAGAPAFIAACSPETGNPGRKLCKVVSREAQKAVHEGSQYLWNKQHSNQAVSILWRTRDDEETATGFSGSILCPGKPDDGKCLAVCVQNFEFKAWPKSFLSHLNPFSKRTEKVMIKGGFLLPDEIRDSEILCYPCLTPPTLRTFPSKPNPKEEGLRKSCSLQ</sequence>